<dbReference type="SUPFAM" id="SSF56019">
    <property type="entry name" value="The spindle assembly checkpoint protein mad2"/>
    <property type="match status" value="1"/>
</dbReference>
<evidence type="ECO:0000256" key="2">
    <source>
        <dbReference type="ARBA" id="ARBA00004286"/>
    </source>
</evidence>
<keyword evidence="8" id="KW-1185">Reference proteome</keyword>
<evidence type="ECO:0000313" key="7">
    <source>
        <dbReference type="Ensembl" id="ENSMMDP00005031920.1"/>
    </source>
</evidence>
<dbReference type="InterPro" id="IPR036570">
    <property type="entry name" value="HORMA_dom_sf"/>
</dbReference>
<dbReference type="GO" id="GO:0051321">
    <property type="term" value="P:meiotic cell cycle"/>
    <property type="evidence" value="ECO:0007669"/>
    <property type="project" value="UniProtKB-KW"/>
</dbReference>
<dbReference type="InterPro" id="IPR051294">
    <property type="entry name" value="HORMA_MeioticProgression"/>
</dbReference>
<dbReference type="PANTHER" id="PTHR48225">
    <property type="entry name" value="HORMA DOMAIN-CONTAINING PROTEIN 1"/>
    <property type="match status" value="1"/>
</dbReference>
<dbReference type="Ensembl" id="ENSMMDT00005032639.1">
    <property type="protein sequence ID" value="ENSMMDP00005031920.1"/>
    <property type="gene ID" value="ENSMMDG00005015063.1"/>
</dbReference>
<keyword evidence="4" id="KW-0539">Nucleus</keyword>
<organism evidence="7 8">
    <name type="scientific">Myripristis murdjan</name>
    <name type="common">pinecone soldierfish</name>
    <dbReference type="NCBI Taxonomy" id="586833"/>
    <lineage>
        <taxon>Eukaryota</taxon>
        <taxon>Metazoa</taxon>
        <taxon>Chordata</taxon>
        <taxon>Craniata</taxon>
        <taxon>Vertebrata</taxon>
        <taxon>Euteleostomi</taxon>
        <taxon>Actinopterygii</taxon>
        <taxon>Neopterygii</taxon>
        <taxon>Teleostei</taxon>
        <taxon>Neoteleostei</taxon>
        <taxon>Acanthomorphata</taxon>
        <taxon>Holocentriformes</taxon>
        <taxon>Holocentridae</taxon>
        <taxon>Myripristis</taxon>
    </lineage>
</organism>
<dbReference type="PROSITE" id="PS50815">
    <property type="entry name" value="HORMA"/>
    <property type="match status" value="1"/>
</dbReference>
<dbReference type="GeneTree" id="ENSGT00390000018130"/>
<keyword evidence="3" id="KW-0158">Chromosome</keyword>
<comment type="subcellular location">
    <subcellularLocation>
        <location evidence="2">Chromosome</location>
    </subcellularLocation>
    <subcellularLocation>
        <location evidence="1">Nucleus</location>
    </subcellularLocation>
</comment>
<reference evidence="7" key="2">
    <citation type="submission" date="2025-08" db="UniProtKB">
        <authorList>
            <consortium name="Ensembl"/>
        </authorList>
    </citation>
    <scope>IDENTIFICATION</scope>
</reference>
<accession>A0A667YND4</accession>
<evidence type="ECO:0000256" key="1">
    <source>
        <dbReference type="ARBA" id="ARBA00004123"/>
    </source>
</evidence>
<dbReference type="GO" id="GO:0005694">
    <property type="term" value="C:chromosome"/>
    <property type="evidence" value="ECO:0007669"/>
    <property type="project" value="UniProtKB-SubCell"/>
</dbReference>
<sequence>TRNRLSSQAITAHSARSIVTQMFPNEVSTEQESMVVVKKLLAIAVSSITYLRGLFPEKAYGSKDVEGQKVMILREDHKFPAACQIVKW</sequence>
<evidence type="ECO:0000313" key="8">
    <source>
        <dbReference type="Proteomes" id="UP000472263"/>
    </source>
</evidence>
<dbReference type="InterPro" id="IPR003511">
    <property type="entry name" value="HORMA_dom"/>
</dbReference>
<reference evidence="7" key="3">
    <citation type="submission" date="2025-09" db="UniProtKB">
        <authorList>
            <consortium name="Ensembl"/>
        </authorList>
    </citation>
    <scope>IDENTIFICATION</scope>
</reference>
<dbReference type="GO" id="GO:0005634">
    <property type="term" value="C:nucleus"/>
    <property type="evidence" value="ECO:0007669"/>
    <property type="project" value="UniProtKB-SubCell"/>
</dbReference>
<reference evidence="7" key="1">
    <citation type="submission" date="2019-06" db="EMBL/GenBank/DDBJ databases">
        <authorList>
            <consortium name="Wellcome Sanger Institute Data Sharing"/>
        </authorList>
    </citation>
    <scope>NUCLEOTIDE SEQUENCE [LARGE SCALE GENOMIC DNA]</scope>
</reference>
<dbReference type="Gene3D" id="3.30.900.10">
    <property type="entry name" value="HORMA domain"/>
    <property type="match status" value="1"/>
</dbReference>
<name>A0A667YND4_9TELE</name>
<evidence type="ECO:0000259" key="6">
    <source>
        <dbReference type="PROSITE" id="PS50815"/>
    </source>
</evidence>
<dbReference type="InParanoid" id="A0A667YND4"/>
<dbReference type="PANTHER" id="PTHR48225:SF3">
    <property type="entry name" value="HORMA DOMAIN-CONTAINING PROTEIN 1"/>
    <property type="match status" value="1"/>
</dbReference>
<evidence type="ECO:0000256" key="4">
    <source>
        <dbReference type="ARBA" id="ARBA00023242"/>
    </source>
</evidence>
<evidence type="ECO:0000256" key="5">
    <source>
        <dbReference type="ARBA" id="ARBA00023254"/>
    </source>
</evidence>
<evidence type="ECO:0000256" key="3">
    <source>
        <dbReference type="ARBA" id="ARBA00022454"/>
    </source>
</evidence>
<proteinExistence type="predicted"/>
<keyword evidence="5" id="KW-0469">Meiosis</keyword>
<dbReference type="Proteomes" id="UP000472263">
    <property type="component" value="Chromosome 16"/>
</dbReference>
<feature type="domain" description="HORMA" evidence="6">
    <location>
        <begin position="31"/>
        <end position="88"/>
    </location>
</feature>
<dbReference type="AlphaFoldDB" id="A0A667YND4"/>
<protein>
    <recommendedName>
        <fullName evidence="6">HORMA domain-containing protein</fullName>
    </recommendedName>
</protein>
<dbReference type="Pfam" id="PF02301">
    <property type="entry name" value="HORMA"/>
    <property type="match status" value="1"/>
</dbReference>